<sequence>MKLDISEFTGKITDNEVFVGSGFLIDAKCFITARHNLISPLQDEVDEKWVSVDIGRGKTVRGKTLNLKQAYEKNIDCVFICLEDEVLDTTFTKIVIPTSATVGLNYAIYGYPKERVEGIEIKGTVASDAEERSIDFVLNVDKIDKLQSYKGLSGAPIVINGFIVGIVLQQETSEQLYGISFKRIKESFPEFVQTTEEKELKKVTFAKNISLEEKLNFNFFQTHIEEATRIAGPRYTKELTIENKTLNDLMIFSQEKMIIDNFKALIEKLEEYPKRLAACFEEERYTKAMLFSQESYMAIEGSKKFIRESLGQFRKIVQEGISFEAASFFENLDTVINDLIKELECVFAREVEIFESKNGVGTYNNQNWRGWMAAYQCEFPCANLDTIKEMIVILKKVIESFRTNPVKLYFSNNLLLSGKGGIGKTHSMCDLVWHNIQEGTPSLLFFGQYFKNMSPEETILEKLSLKEVNFDELLYYLDLVGDRLGTPIIICIDALNETTDKTYWNSYLNSLIEDIKKYKNIKLIITCRTIYLSEVLSEEIISKFVQIEHTGFVGVESQAIEAFFKYYDLKIPSADKMQVEYTNPLFLKLYCETLVDTKEAEQVLDIDGFGDLIERFLRVKNEKISKKFSDYISPRENIILGCIDIIGKNMYREKTNALSWSKIKESITCELQNKGITDSSLSKQLLDELIAEHILKESSGIDNTISFSFERFYDYVIAKNIFDRNHEEVLEEIENLFKNLANYRGVLEIVAILYKEKYDKELETFFREGAEERKKIWLKSLAWRKSKHIDITVKEKVLNILLYQAEFAKDALMTMLELSLKKNISINADCLHGLLQQQQMVHRDLFLGYVMLKAHEKHTIINRLLKNAIYIENAKVDVDIVKMWELALGWFTCLNDIYTRDLASKGLVNLLKIYPETIFYLIDSFSKVNDEYIQERIWGAINASLILNNNKEKLVEVTQYIYKNFVQPKKFPVNVMIRDYLRNIGEFAQYKSCLEYNINEFRPPYESSKVKKMSSNYIKRIKERYPRLYWNCTKSDFAIYTIPEYVGDYGFSKEEIGNMIYNEIIEIGYSKKHEELDGYIDYTYGALRNRDGSVERIGKKYQKIALYRVLGSIIDNYEFKSRHRYDDEPEIIPKEQGNGLRKIDLSCIPYTEDGEFVGTEFKYDFRRTNKLSYMDWFSKDDIKNEIKTVMETEFNNQKYLLLKGYFSTSFSGNVLEKYPMREVWMHVYSFLVKNEDLAEIKKWIKEDVPNSEWLSHGDSSFYEGWVAEYPWSASYVNVLDYYDEAHGGFGSNKIPVKIIPTVNDYNNEKDSPFLPFDIGGRLLLPCRKFFDDLQLVWDGKNQFLSQLESAFINGKNKGGDLFINQEILDKYLNQHGLSLIWVTRGEKQVITGNSNFEGRAEFSESYVYEENSIVENHYYVDILKPHC</sequence>
<proteinExistence type="predicted"/>
<name>A0A0J6WSY1_9FIRM</name>
<reference evidence="1 2" key="1">
    <citation type="submission" date="2015-06" db="EMBL/GenBank/DDBJ databases">
        <title>Draft genome sequence of beer spoilage bacterium Megasphaera cerevisiae type strain 20462.</title>
        <authorList>
            <person name="Kutumbaka K."/>
            <person name="Pasmowitz J."/>
            <person name="Mategko J."/>
            <person name="Reyes D."/>
            <person name="Friedrich A."/>
            <person name="Han S."/>
            <person name="Martens-Habbena W."/>
            <person name="Neal-McKinney J."/>
            <person name="Janagama H.K."/>
            <person name="Nadala C."/>
            <person name="Samadpour M."/>
        </authorList>
    </citation>
    <scope>NUCLEOTIDE SEQUENCE [LARGE SCALE GENOMIC DNA]</scope>
    <source>
        <strain evidence="1 2">DSM 20462</strain>
    </source>
</reference>
<organism evidence="1 2">
    <name type="scientific">Megasphaera cerevisiae DSM 20462</name>
    <dbReference type="NCBI Taxonomy" id="1122219"/>
    <lineage>
        <taxon>Bacteria</taxon>
        <taxon>Bacillati</taxon>
        <taxon>Bacillota</taxon>
        <taxon>Negativicutes</taxon>
        <taxon>Veillonellales</taxon>
        <taxon>Veillonellaceae</taxon>
        <taxon>Megasphaera</taxon>
    </lineage>
</organism>
<dbReference type="OrthoDB" id="9757917at2"/>
<dbReference type="InterPro" id="IPR027417">
    <property type="entry name" value="P-loop_NTPase"/>
</dbReference>
<dbReference type="RefSeq" id="WP_048515563.1">
    <property type="nucleotide sequence ID" value="NZ_FUXD01000077.1"/>
</dbReference>
<dbReference type="InterPro" id="IPR009003">
    <property type="entry name" value="Peptidase_S1_PA"/>
</dbReference>
<dbReference type="InterPro" id="IPR043504">
    <property type="entry name" value="Peptidase_S1_PA_chymotrypsin"/>
</dbReference>
<evidence type="ECO:0008006" key="3">
    <source>
        <dbReference type="Google" id="ProtNLM"/>
    </source>
</evidence>
<dbReference type="Gene3D" id="2.40.10.10">
    <property type="entry name" value="Trypsin-like serine proteases"/>
    <property type="match status" value="2"/>
</dbReference>
<evidence type="ECO:0000313" key="2">
    <source>
        <dbReference type="Proteomes" id="UP000036503"/>
    </source>
</evidence>
<dbReference type="STRING" id="39029.BSR42_13230"/>
<dbReference type="InParanoid" id="A0A0J6WSY1"/>
<accession>A0A0J6WSY1</accession>
<keyword evidence="2" id="KW-1185">Reference proteome</keyword>
<dbReference type="Gene3D" id="3.40.50.300">
    <property type="entry name" value="P-loop containing nucleotide triphosphate hydrolases"/>
    <property type="match status" value="1"/>
</dbReference>
<dbReference type="PATRIC" id="fig|1122219.3.peg.3347"/>
<evidence type="ECO:0000313" key="1">
    <source>
        <dbReference type="EMBL" id="KMO85263.1"/>
    </source>
</evidence>
<gene>
    <name evidence="1" type="ORF">AB840_14525</name>
</gene>
<dbReference type="Proteomes" id="UP000036503">
    <property type="component" value="Unassembled WGS sequence"/>
</dbReference>
<dbReference type="SUPFAM" id="SSF50494">
    <property type="entry name" value="Trypsin-like serine proteases"/>
    <property type="match status" value="1"/>
</dbReference>
<protein>
    <recommendedName>
        <fullName evidence="3">Serine protease</fullName>
    </recommendedName>
</protein>
<dbReference type="EMBL" id="LEKT01000081">
    <property type="protein sequence ID" value="KMO85263.1"/>
    <property type="molecule type" value="Genomic_DNA"/>
</dbReference>
<dbReference type="SUPFAM" id="SSF52540">
    <property type="entry name" value="P-loop containing nucleoside triphosphate hydrolases"/>
    <property type="match status" value="1"/>
</dbReference>
<comment type="caution">
    <text evidence="1">The sequence shown here is derived from an EMBL/GenBank/DDBJ whole genome shotgun (WGS) entry which is preliminary data.</text>
</comment>